<feature type="compositionally biased region" description="Polar residues" evidence="1">
    <location>
        <begin position="541"/>
        <end position="552"/>
    </location>
</feature>
<feature type="compositionally biased region" description="Basic and acidic residues" evidence="1">
    <location>
        <begin position="189"/>
        <end position="198"/>
    </location>
</feature>
<feature type="region of interest" description="Disordered" evidence="1">
    <location>
        <begin position="166"/>
        <end position="203"/>
    </location>
</feature>
<feature type="compositionally biased region" description="Basic and acidic residues" evidence="1">
    <location>
        <begin position="775"/>
        <end position="784"/>
    </location>
</feature>
<organism evidence="3 4">
    <name type="scientific">Microbotryum saponariae</name>
    <dbReference type="NCBI Taxonomy" id="289078"/>
    <lineage>
        <taxon>Eukaryota</taxon>
        <taxon>Fungi</taxon>
        <taxon>Dikarya</taxon>
        <taxon>Basidiomycota</taxon>
        <taxon>Pucciniomycotina</taxon>
        <taxon>Microbotryomycetes</taxon>
        <taxon>Microbotryales</taxon>
        <taxon>Microbotryaceae</taxon>
        <taxon>Microbotryum</taxon>
    </lineage>
</organism>
<accession>A0A2X0KB97</accession>
<feature type="compositionally biased region" description="Polar residues" evidence="1">
    <location>
        <begin position="684"/>
        <end position="693"/>
    </location>
</feature>
<feature type="compositionally biased region" description="Low complexity" evidence="1">
    <location>
        <begin position="627"/>
        <end position="656"/>
    </location>
</feature>
<feature type="region of interest" description="Disordered" evidence="1">
    <location>
        <begin position="867"/>
        <end position="891"/>
    </location>
</feature>
<feature type="compositionally biased region" description="Low complexity" evidence="1">
    <location>
        <begin position="670"/>
        <end position="683"/>
    </location>
</feature>
<keyword evidence="2" id="KW-0472">Membrane</keyword>
<feature type="compositionally biased region" description="Polar residues" evidence="1">
    <location>
        <begin position="613"/>
        <end position="626"/>
    </location>
</feature>
<sequence>MSNCLACTDPIPKCQCPAGVACFQSQRNCTTCPRNICASSSSPSGSSGQNLGSTIGGAVGGVAGIIVALGLLYFLWWKPRGLEASRRRYSKHITNRQSKTPPPPATSERRSANADAIAKRTSIHLRMDGTPEILEFGARRRSSPNNTVSFVGRQVGDSTRALGGHSRALLESENPFADHDRSSIGSFDSDNHDARSTRTSDFSFRSSQSTNIIPIAYIPPHSNSMAIDDANRGAFGEVLSDDTRRESLRPAAVRNSMPLSMASRDSLSFVNSDLIDLHPLPPVLSAEKLSASNVTAPGGAPVRPPRSPGLDLKLPSIAQPTAPTLTSPHASTLGMRPTSALLSPPGASSRSSFSGGFTNTSPTSSRGMSVLLERSPAGILSMPAGSHLSTISSISTSTTQTRSSTMSYILDPPQIITPVNAQGVRRVEVLGRGQAGLVKLQGSAAPASSPTPSSSFGSPGTTPTPKVTATMQGQRAAAFAVASNEQKPFADASQASTIARENDQRRSLEDSLLDQRDPVIRRDSLSTITDGSDESAGGVGSSSPRWTASSIQLGGAGDRGSAHSIQFDAEPPSPGYNRSLHPPLSIASSTGLGIPSSAHNLAYSDIDGDGETGSRSRPLTGGSQWVSAASASASGRHASTTSVVSNSSPRSSSSPSMLDAVTFLTPAASLSSPSILSDTPSSAQGSRLSQTPSFPMPPQRPVSTLRAAQSSSQGESDADAAYSGPLAVIDVTSPSSDGSAHGSPDPESPLPAPFLPFAGQRPTSSASLAATSDVDGGRAGKPRVESQAISIRSGFSSGLSQIPFTLDGGLRDSMLLSDRGSVISLGVESAQGDVDDEEEYVRSGQPSLADRTSKMSYLSAATNDEGDVFADGTGRPSSFASSMGDSSYTGDDSMNEDVVVMQAEMLPLHRSTSMRKTYSNAMTGSSLRHEAVPNTDGDDESNPFGEHAEVLTTTSGSADARASMDSLVLSAALSRNFEDLHGA</sequence>
<feature type="compositionally biased region" description="Polar residues" evidence="1">
    <location>
        <begin position="761"/>
        <end position="770"/>
    </location>
</feature>
<dbReference type="STRING" id="289078.A0A2X0KB97"/>
<name>A0A2X0KB97_9BASI</name>
<protein>
    <submittedName>
        <fullName evidence="3">BZ3500_MvSof-1268-A1-R1_Chr2-1g04566 protein</fullName>
    </submittedName>
</protein>
<gene>
    <name evidence="3" type="ORF">BZ3500_MVSOF-1268-A1-R1_CHR2-1G04566</name>
</gene>
<feature type="region of interest" description="Disordered" evidence="1">
    <location>
        <begin position="441"/>
        <end position="468"/>
    </location>
</feature>
<feature type="region of interest" description="Disordered" evidence="1">
    <location>
        <begin position="918"/>
        <end position="946"/>
    </location>
</feature>
<feature type="compositionally biased region" description="Polar residues" evidence="1">
    <location>
        <begin position="875"/>
        <end position="891"/>
    </location>
</feature>
<feature type="compositionally biased region" description="Basic and acidic residues" evidence="1">
    <location>
        <begin position="500"/>
        <end position="524"/>
    </location>
</feature>
<feature type="region of interest" description="Disordered" evidence="1">
    <location>
        <begin position="318"/>
        <end position="367"/>
    </location>
</feature>
<feature type="compositionally biased region" description="Polar residues" evidence="1">
    <location>
        <begin position="706"/>
        <end position="715"/>
    </location>
</feature>
<dbReference type="EMBL" id="FMWP01000012">
    <property type="protein sequence ID" value="SCZ88678.1"/>
    <property type="molecule type" value="Genomic_DNA"/>
</dbReference>
<reference evidence="4" key="1">
    <citation type="submission" date="2016-10" db="EMBL/GenBank/DDBJ databases">
        <authorList>
            <person name="Jeantristanb JTB J.-T."/>
            <person name="Ricardo R."/>
        </authorList>
    </citation>
    <scope>NUCLEOTIDE SEQUENCE [LARGE SCALE GENOMIC DNA]</scope>
</reference>
<keyword evidence="2" id="KW-0812">Transmembrane</keyword>
<keyword evidence="4" id="KW-1185">Reference proteome</keyword>
<feature type="region of interest" description="Disordered" evidence="1">
    <location>
        <begin position="670"/>
        <end position="785"/>
    </location>
</feature>
<dbReference type="Proteomes" id="UP000249723">
    <property type="component" value="Unassembled WGS sequence"/>
</dbReference>
<evidence type="ECO:0000256" key="2">
    <source>
        <dbReference type="SAM" id="Phobius"/>
    </source>
</evidence>
<evidence type="ECO:0000313" key="3">
    <source>
        <dbReference type="EMBL" id="SCZ88678.1"/>
    </source>
</evidence>
<evidence type="ECO:0000256" key="1">
    <source>
        <dbReference type="SAM" id="MobiDB-lite"/>
    </source>
</evidence>
<feature type="region of interest" description="Disordered" evidence="1">
    <location>
        <begin position="92"/>
        <end position="113"/>
    </location>
</feature>
<feature type="transmembrane region" description="Helical" evidence="2">
    <location>
        <begin position="55"/>
        <end position="77"/>
    </location>
</feature>
<proteinExistence type="predicted"/>
<feature type="region of interest" description="Disordered" evidence="1">
    <location>
        <begin position="603"/>
        <end position="657"/>
    </location>
</feature>
<feature type="compositionally biased region" description="Low complexity" evidence="1">
    <location>
        <begin position="442"/>
        <end position="465"/>
    </location>
</feature>
<dbReference type="AlphaFoldDB" id="A0A2X0KB97"/>
<feature type="compositionally biased region" description="Low complexity" evidence="1">
    <location>
        <begin position="337"/>
        <end position="365"/>
    </location>
</feature>
<keyword evidence="2" id="KW-1133">Transmembrane helix</keyword>
<feature type="region of interest" description="Disordered" evidence="1">
    <location>
        <begin position="482"/>
        <end position="588"/>
    </location>
</feature>
<feature type="compositionally biased region" description="Polar residues" evidence="1">
    <location>
        <begin position="318"/>
        <end position="330"/>
    </location>
</feature>
<evidence type="ECO:0000313" key="4">
    <source>
        <dbReference type="Proteomes" id="UP000249723"/>
    </source>
</evidence>